<protein>
    <submittedName>
        <fullName evidence="4 5">EPTP domain</fullName>
    </submittedName>
</protein>
<evidence type="ECO:0000313" key="4">
    <source>
        <dbReference type="EMBL" id="KTC68370.1"/>
    </source>
</evidence>
<evidence type="ECO:0000256" key="1">
    <source>
        <dbReference type="ARBA" id="ARBA00022729"/>
    </source>
</evidence>
<keyword evidence="2" id="KW-0677">Repeat</keyword>
<organism evidence="5 7">
    <name type="scientific">Legionella birminghamensis</name>
    <dbReference type="NCBI Taxonomy" id="28083"/>
    <lineage>
        <taxon>Bacteria</taxon>
        <taxon>Pseudomonadati</taxon>
        <taxon>Pseudomonadota</taxon>
        <taxon>Gammaproteobacteria</taxon>
        <taxon>Legionellales</taxon>
        <taxon>Legionellaceae</taxon>
        <taxon>Legionella</taxon>
    </lineage>
</organism>
<reference evidence="5 7" key="2">
    <citation type="submission" date="2018-06" db="EMBL/GenBank/DDBJ databases">
        <authorList>
            <consortium name="Pathogen Informatics"/>
            <person name="Doyle S."/>
        </authorList>
    </citation>
    <scope>NUCLEOTIDE SEQUENCE [LARGE SCALE GENOMIC DNA]</scope>
    <source>
        <strain evidence="5 7">NCTC12437</strain>
    </source>
</reference>
<evidence type="ECO:0000313" key="5">
    <source>
        <dbReference type="EMBL" id="STX30914.1"/>
    </source>
</evidence>
<dbReference type="InterPro" id="IPR009039">
    <property type="entry name" value="EAR"/>
</dbReference>
<dbReference type="AlphaFoldDB" id="A0A378IFA7"/>
<dbReference type="PROSITE" id="PS50912">
    <property type="entry name" value="EAR"/>
    <property type="match status" value="4"/>
</dbReference>
<dbReference type="InterPro" id="IPR005492">
    <property type="entry name" value="EPTP"/>
</dbReference>
<reference evidence="4 6" key="1">
    <citation type="submission" date="2015-11" db="EMBL/GenBank/DDBJ databases">
        <title>Genomic analysis of 38 Legionella species identifies large and diverse effector repertoires.</title>
        <authorList>
            <person name="Burstein D."/>
            <person name="Amaro F."/>
            <person name="Zusman T."/>
            <person name="Lifshitz Z."/>
            <person name="Cohen O."/>
            <person name="Gilbert J.A."/>
            <person name="Pupko T."/>
            <person name="Shuman H.A."/>
            <person name="Segal G."/>
        </authorList>
    </citation>
    <scope>NUCLEOTIDE SEQUENCE [LARGE SCALE GENOMIC DNA]</scope>
    <source>
        <strain evidence="4 6">CDC#1407-AL-14</strain>
    </source>
</reference>
<dbReference type="EMBL" id="LNXT01000048">
    <property type="protein sequence ID" value="KTC68370.1"/>
    <property type="molecule type" value="Genomic_DNA"/>
</dbReference>
<evidence type="ECO:0000313" key="7">
    <source>
        <dbReference type="Proteomes" id="UP000255066"/>
    </source>
</evidence>
<evidence type="ECO:0000256" key="3">
    <source>
        <dbReference type="SAM" id="SignalP"/>
    </source>
</evidence>
<dbReference type="Proteomes" id="UP000255066">
    <property type="component" value="Unassembled WGS sequence"/>
</dbReference>
<proteinExistence type="predicted"/>
<dbReference type="PANTHER" id="PTHR15261">
    <property type="entry name" value="THROMBOSPONDIN-TYPE LAMININ G DOMAIN AND EAR REPEAT-CONTAINING"/>
    <property type="match status" value="1"/>
</dbReference>
<dbReference type="Pfam" id="PF03736">
    <property type="entry name" value="EPTP"/>
    <property type="match status" value="6"/>
</dbReference>
<evidence type="ECO:0000313" key="6">
    <source>
        <dbReference type="Proteomes" id="UP000054735"/>
    </source>
</evidence>
<keyword evidence="1 3" id="KW-0732">Signal</keyword>
<sequence>MKSWSAACIFICIISLNIQAGTLTAFQTLETSGARAITPFKLDGHQYLAAAQLAKDIANTPANMNGGDSDVDVLIYQLRGEKFRIYQTIPGHGNEGATFFRLNNQAYLAIPSVRSGSKAPYNLNTYSMVYRWDGKYFIPFQQFYARAAKQWSYFSIGERHFLALATGVETPGKKLADNHSKIYEWNGKEFVLFQDIPSRWGYSFTAFKMDNHDYLGFADHLDGLTIFKWNGKQFKAMQHIEGHGARSLKHFRMENRHYLAFANINKPSKLLQWNGKQFADYQYLAESGGRSFSWFTVDGRHFLLLVRFITGSQERPVTNLDSLLYEWKKGKLQLIERLPGFGAVSAHFFKWDKQNFISLANSLSKDIRFRVNSVIYKIKSENSK</sequence>
<feature type="chain" id="PRO_5016789125" evidence="3">
    <location>
        <begin position="21"/>
        <end position="384"/>
    </location>
</feature>
<dbReference type="RefSeq" id="WP_058524938.1">
    <property type="nucleotide sequence ID" value="NZ_CAAAHV010000010.1"/>
</dbReference>
<dbReference type="Proteomes" id="UP000054735">
    <property type="component" value="Unassembled WGS sequence"/>
</dbReference>
<feature type="signal peptide" evidence="3">
    <location>
        <begin position="1"/>
        <end position="20"/>
    </location>
</feature>
<keyword evidence="6" id="KW-1185">Reference proteome</keyword>
<dbReference type="PANTHER" id="PTHR15261:SF4">
    <property type="entry name" value="THROMBOSPONDIN-TYPE LAMININ G DOMAIN AND EAR REPEAT-CONTAINING PROTEIN"/>
    <property type="match status" value="1"/>
</dbReference>
<evidence type="ECO:0000256" key="2">
    <source>
        <dbReference type="ARBA" id="ARBA00022737"/>
    </source>
</evidence>
<dbReference type="STRING" id="28083.Lbir_2972"/>
<dbReference type="EMBL" id="UGNW01000001">
    <property type="protein sequence ID" value="STX30914.1"/>
    <property type="molecule type" value="Genomic_DNA"/>
</dbReference>
<dbReference type="GO" id="GO:0007165">
    <property type="term" value="P:signal transduction"/>
    <property type="evidence" value="ECO:0007669"/>
    <property type="project" value="TreeGrafter"/>
</dbReference>
<dbReference type="OrthoDB" id="8437637at2"/>
<name>A0A378IFA7_9GAMM</name>
<gene>
    <name evidence="4" type="ORF">Lbir_2972</name>
    <name evidence="5" type="ORF">NCTC12437_00681</name>
</gene>
<accession>A0A378IFA7</accession>